<keyword evidence="4" id="KW-1185">Reference proteome</keyword>
<evidence type="ECO:0000256" key="1">
    <source>
        <dbReference type="ARBA" id="ARBA00022612"/>
    </source>
</evidence>
<dbReference type="RefSeq" id="WP_127692879.1">
    <property type="nucleotide sequence ID" value="NZ_SACQ01000001.1"/>
</dbReference>
<evidence type="ECO:0000313" key="4">
    <source>
        <dbReference type="Proteomes" id="UP000282818"/>
    </source>
</evidence>
<dbReference type="Pfam" id="PF17289">
    <property type="entry name" value="Terminase_6C"/>
    <property type="match status" value="1"/>
</dbReference>
<feature type="domain" description="Terminase large subunit gp17-like C-terminal" evidence="2">
    <location>
        <begin position="80"/>
        <end position="212"/>
    </location>
</feature>
<accession>A0A437QDW3</accession>
<keyword evidence="1" id="KW-1188">Viral release from host cell</keyword>
<dbReference type="Gene3D" id="3.30.420.280">
    <property type="match status" value="1"/>
</dbReference>
<sequence>MSRAVIQAGWDDVPHISDEMIERMTKGMAPHTADARRKGIPSLGSGAIYPIPEEEVFIDPIQLPDYFHRAYGLDVGWKKTAAIWGAIDRDSDIIYCYSEHYRGYAEPSVHASGIRARGAWIPGNIDYAGTNQSDGQRIMELYENEDLNLIRAEKAVEAGLLEVLQRLSTGRLKIFKTLTNTASEYRIYRRDEKGKVVKKNDHAMDALRYLVMGIEHAITKPVETTFSRPAVGDSVAGY</sequence>
<gene>
    <name evidence="3" type="ORF">EOE65_03385</name>
</gene>
<dbReference type="Proteomes" id="UP000282818">
    <property type="component" value="Unassembled WGS sequence"/>
</dbReference>
<evidence type="ECO:0000313" key="3">
    <source>
        <dbReference type="EMBL" id="RVU32711.1"/>
    </source>
</evidence>
<reference evidence="3 4" key="1">
    <citation type="submission" date="2019-01" db="EMBL/GenBank/DDBJ databases">
        <authorList>
            <person name="Chen W.-M."/>
        </authorList>
    </citation>
    <scope>NUCLEOTIDE SEQUENCE [LARGE SCALE GENOMIC DNA]</scope>
    <source>
        <strain evidence="3 4">HPM-16</strain>
    </source>
</reference>
<dbReference type="AlphaFoldDB" id="A0A437QDW3"/>
<protein>
    <recommendedName>
        <fullName evidence="2">Terminase large subunit gp17-like C-terminal domain-containing protein</fullName>
    </recommendedName>
</protein>
<dbReference type="EMBL" id="SACQ01000001">
    <property type="protein sequence ID" value="RVU32711.1"/>
    <property type="molecule type" value="Genomic_DNA"/>
</dbReference>
<evidence type="ECO:0000259" key="2">
    <source>
        <dbReference type="Pfam" id="PF17289"/>
    </source>
</evidence>
<comment type="caution">
    <text evidence="3">The sequence shown here is derived from an EMBL/GenBank/DDBJ whole genome shotgun (WGS) entry which is preliminary data.</text>
</comment>
<proteinExistence type="predicted"/>
<name>A0A437QDW3_9GAMM</name>
<dbReference type="InterPro" id="IPR035421">
    <property type="entry name" value="Terminase_6C"/>
</dbReference>
<organism evidence="3 4">
    <name type="scientific">Neptunomonas marina</name>
    <dbReference type="NCBI Taxonomy" id="1815562"/>
    <lineage>
        <taxon>Bacteria</taxon>
        <taxon>Pseudomonadati</taxon>
        <taxon>Pseudomonadota</taxon>
        <taxon>Gammaproteobacteria</taxon>
        <taxon>Oceanospirillales</taxon>
        <taxon>Oceanospirillaceae</taxon>
        <taxon>Neptunomonas</taxon>
    </lineage>
</organism>